<proteinExistence type="predicted"/>
<evidence type="ECO:0000313" key="2">
    <source>
        <dbReference type="Proteomes" id="UP001054945"/>
    </source>
</evidence>
<protein>
    <submittedName>
        <fullName evidence="1">Uncharacterized protein</fullName>
    </submittedName>
</protein>
<dbReference type="AlphaFoldDB" id="A0AAV4X9G3"/>
<organism evidence="1 2">
    <name type="scientific">Caerostris extrusa</name>
    <name type="common">Bark spider</name>
    <name type="synonym">Caerostris bankana</name>
    <dbReference type="NCBI Taxonomy" id="172846"/>
    <lineage>
        <taxon>Eukaryota</taxon>
        <taxon>Metazoa</taxon>
        <taxon>Ecdysozoa</taxon>
        <taxon>Arthropoda</taxon>
        <taxon>Chelicerata</taxon>
        <taxon>Arachnida</taxon>
        <taxon>Araneae</taxon>
        <taxon>Araneomorphae</taxon>
        <taxon>Entelegynae</taxon>
        <taxon>Araneoidea</taxon>
        <taxon>Araneidae</taxon>
        <taxon>Caerostris</taxon>
    </lineage>
</organism>
<sequence>MDFKTEAICYELVEHPPLLTKWTDFSGIGTGDFSTTDSPQRLYSVFIQKVTELRQKRAHVGDSSKMDLGTQSIYYVSVVYLLHDGELPKSETSFSQNVLGHKKGMFTSLWAANRSLCLIPKMSYLSRL</sequence>
<gene>
    <name evidence="1" type="ORF">CEXT_769191</name>
</gene>
<dbReference type="EMBL" id="BPLR01000058">
    <property type="protein sequence ID" value="GIY91827.1"/>
    <property type="molecule type" value="Genomic_DNA"/>
</dbReference>
<dbReference type="Proteomes" id="UP001054945">
    <property type="component" value="Unassembled WGS sequence"/>
</dbReference>
<keyword evidence="2" id="KW-1185">Reference proteome</keyword>
<name>A0AAV4X9G3_CAEEX</name>
<accession>A0AAV4X9G3</accession>
<reference evidence="1 2" key="1">
    <citation type="submission" date="2021-06" db="EMBL/GenBank/DDBJ databases">
        <title>Caerostris extrusa draft genome.</title>
        <authorList>
            <person name="Kono N."/>
            <person name="Arakawa K."/>
        </authorList>
    </citation>
    <scope>NUCLEOTIDE SEQUENCE [LARGE SCALE GENOMIC DNA]</scope>
</reference>
<evidence type="ECO:0000313" key="1">
    <source>
        <dbReference type="EMBL" id="GIY91827.1"/>
    </source>
</evidence>
<comment type="caution">
    <text evidence="1">The sequence shown here is derived from an EMBL/GenBank/DDBJ whole genome shotgun (WGS) entry which is preliminary data.</text>
</comment>